<dbReference type="EMBL" id="BAAAQF010000001">
    <property type="protein sequence ID" value="GAA1659900.1"/>
    <property type="molecule type" value="Genomic_DNA"/>
</dbReference>
<protein>
    <recommendedName>
        <fullName evidence="4">Secreted protein</fullName>
    </recommendedName>
</protein>
<reference evidence="3" key="1">
    <citation type="journal article" date="2019" name="Int. J. Syst. Evol. Microbiol.">
        <title>The Global Catalogue of Microorganisms (GCM) 10K type strain sequencing project: providing services to taxonomists for standard genome sequencing and annotation.</title>
        <authorList>
            <consortium name="The Broad Institute Genomics Platform"/>
            <consortium name="The Broad Institute Genome Sequencing Center for Infectious Disease"/>
            <person name="Wu L."/>
            <person name="Ma J."/>
        </authorList>
    </citation>
    <scope>NUCLEOTIDE SEQUENCE [LARGE SCALE GENOMIC DNA]</scope>
    <source>
        <strain evidence="3">JCM 16001</strain>
    </source>
</reference>
<sequence length="152" mass="16461">MGNRILAALAALISAFALTSSMAVTAAAAASSDVKAAYLYPRADRFDTDLCPCTVPDDWDGTYFEHDAGGYAVKLYMFDGLELAGKVEFHPQDERVYVYDTLVDGVTITAEVAGKTYVPKNGYYDLEFAEGQYVMVKMIASEGTRTEAHATA</sequence>
<evidence type="ECO:0000256" key="1">
    <source>
        <dbReference type="SAM" id="SignalP"/>
    </source>
</evidence>
<gene>
    <name evidence="2" type="ORF">GCM10009830_01170</name>
</gene>
<evidence type="ECO:0000313" key="3">
    <source>
        <dbReference type="Proteomes" id="UP001499851"/>
    </source>
</evidence>
<keyword evidence="1" id="KW-0732">Signal</keyword>
<comment type="caution">
    <text evidence="2">The sequence shown here is derived from an EMBL/GenBank/DDBJ whole genome shotgun (WGS) entry which is preliminary data.</text>
</comment>
<name>A0ABP4RWC8_9ACTN</name>
<evidence type="ECO:0008006" key="4">
    <source>
        <dbReference type="Google" id="ProtNLM"/>
    </source>
</evidence>
<dbReference type="Proteomes" id="UP001499851">
    <property type="component" value="Unassembled WGS sequence"/>
</dbReference>
<feature type="chain" id="PRO_5045474446" description="Secreted protein" evidence="1">
    <location>
        <begin position="27"/>
        <end position="152"/>
    </location>
</feature>
<dbReference type="RefSeq" id="WP_344480416.1">
    <property type="nucleotide sequence ID" value="NZ_BAAAQF010000001.1"/>
</dbReference>
<feature type="signal peptide" evidence="1">
    <location>
        <begin position="1"/>
        <end position="26"/>
    </location>
</feature>
<organism evidence="2 3">
    <name type="scientific">Glycomyces endophyticus</name>
    <dbReference type="NCBI Taxonomy" id="480996"/>
    <lineage>
        <taxon>Bacteria</taxon>
        <taxon>Bacillati</taxon>
        <taxon>Actinomycetota</taxon>
        <taxon>Actinomycetes</taxon>
        <taxon>Glycomycetales</taxon>
        <taxon>Glycomycetaceae</taxon>
        <taxon>Glycomyces</taxon>
    </lineage>
</organism>
<keyword evidence="3" id="KW-1185">Reference proteome</keyword>
<evidence type="ECO:0000313" key="2">
    <source>
        <dbReference type="EMBL" id="GAA1659900.1"/>
    </source>
</evidence>
<accession>A0ABP4RWC8</accession>
<proteinExistence type="predicted"/>